<dbReference type="SUPFAM" id="SSF52467">
    <property type="entry name" value="DHS-like NAD/FAD-binding domain"/>
    <property type="match status" value="1"/>
</dbReference>
<dbReference type="EMBL" id="GIBP01004725">
    <property type="protein sequence ID" value="NDV33694.1"/>
    <property type="molecule type" value="Transcribed_RNA"/>
</dbReference>
<name>A0A6B2L9L0_9EUKA</name>
<evidence type="ECO:0000313" key="1">
    <source>
        <dbReference type="EMBL" id="NDV33694.1"/>
    </source>
</evidence>
<protein>
    <submittedName>
        <fullName evidence="1">Uncharacterized protein</fullName>
    </submittedName>
</protein>
<accession>A0A6B2L9L0</accession>
<sequence length="313" mass="35699">MSISEGTNFYGSQEDFAKHYPGLLKHGYHTSYECMGIFQDPSIPINIFWGYFLEHSHNMRYRYRPHQRYFDLLNLLKDKNYFVLTSNADGCFERAGFDVDHIYTPQGDFANYQCSNAKRCTREAYPAKPFIESVLPKIKDSVIPDIADVPKCPRCNSFLLPNLRGGDWFIHEPYLAAQTKFEAWVDQIINTLPSNPASPPQADPNSLLVVEIGAGWNTPIITRYPAESLARQIPGAAFLRINPTDWEVPDDLVCAVELDKGADVVSSFLKDVDSFSAETLGQSEQTLIQNRSNLPIHNKIRKFDWRQVLKSIR</sequence>
<dbReference type="InterPro" id="IPR029035">
    <property type="entry name" value="DHS-like_NAD/FAD-binding_dom"/>
</dbReference>
<dbReference type="AlphaFoldDB" id="A0A6B2L9L0"/>
<organism evidence="1">
    <name type="scientific">Arcella intermedia</name>
    <dbReference type="NCBI Taxonomy" id="1963864"/>
    <lineage>
        <taxon>Eukaryota</taxon>
        <taxon>Amoebozoa</taxon>
        <taxon>Tubulinea</taxon>
        <taxon>Elardia</taxon>
        <taxon>Arcellinida</taxon>
        <taxon>Sphaerothecina</taxon>
        <taxon>Arcellidae</taxon>
        <taxon>Arcella</taxon>
    </lineage>
</organism>
<dbReference type="Gene3D" id="3.40.50.1220">
    <property type="entry name" value="TPP-binding domain"/>
    <property type="match status" value="1"/>
</dbReference>
<proteinExistence type="predicted"/>
<reference evidence="1" key="1">
    <citation type="journal article" date="2020" name="J. Eukaryot. Microbiol.">
        <title>De novo Sequencing, Assembly and Annotation of the Transcriptome for the Free-Living Testate Amoeba Arcella intermedia.</title>
        <authorList>
            <person name="Ribeiro G.M."/>
            <person name="Porfirio-Sousa A.L."/>
            <person name="Maurer-Alcala X.X."/>
            <person name="Katz L.A."/>
            <person name="Lahr D.J.G."/>
        </authorList>
    </citation>
    <scope>NUCLEOTIDE SEQUENCE</scope>
</reference>